<dbReference type="InterPro" id="IPR012292">
    <property type="entry name" value="Globin/Proto"/>
</dbReference>
<organism evidence="9">
    <name type="scientific">Polypedilum vanderplanki</name>
    <name type="common">Sleeping chironomid midge</name>
    <dbReference type="NCBI Taxonomy" id="319348"/>
    <lineage>
        <taxon>Eukaryota</taxon>
        <taxon>Metazoa</taxon>
        <taxon>Ecdysozoa</taxon>
        <taxon>Arthropoda</taxon>
        <taxon>Hexapoda</taxon>
        <taxon>Insecta</taxon>
        <taxon>Pterygota</taxon>
        <taxon>Neoptera</taxon>
        <taxon>Endopterygota</taxon>
        <taxon>Diptera</taxon>
        <taxon>Nematocera</taxon>
        <taxon>Chironomoidea</taxon>
        <taxon>Chironomidae</taxon>
        <taxon>Chironominae</taxon>
        <taxon>Polypedilum</taxon>
        <taxon>Polypedilum</taxon>
    </lineage>
</organism>
<dbReference type="Pfam" id="PF00042">
    <property type="entry name" value="Globin"/>
    <property type="match status" value="1"/>
</dbReference>
<sequence length="167" mass="18718">MKVLILIATLVASTFATLTADEANLVKSTWSQVKDKEDEILYDIFKQNPDIQGRFPMFVGKNLDSIKSTEQFKTHADKIVKAIGSYIDLLGNESNSGAIKTILNELGQRHRDRGASKEQFNEFKTSVLKYVKEHASGWNDASGSAWDKAFDDMYKIVFSNLDGNPVH</sequence>
<evidence type="ECO:0000256" key="5">
    <source>
        <dbReference type="ARBA" id="ARBA00023004"/>
    </source>
</evidence>
<evidence type="ECO:0000256" key="3">
    <source>
        <dbReference type="ARBA" id="ARBA00022621"/>
    </source>
</evidence>
<dbReference type="GO" id="GO:0005344">
    <property type="term" value="F:oxygen carrier activity"/>
    <property type="evidence" value="ECO:0007669"/>
    <property type="project" value="UniProtKB-KW"/>
</dbReference>
<keyword evidence="5" id="KW-0408">Iron</keyword>
<dbReference type="OrthoDB" id="436496at2759"/>
<keyword evidence="4" id="KW-0479">Metal-binding</keyword>
<dbReference type="Proteomes" id="UP001107558">
    <property type="component" value="Chromosome 2"/>
</dbReference>
<dbReference type="GO" id="GO:0046872">
    <property type="term" value="F:metal ion binding"/>
    <property type="evidence" value="ECO:0007669"/>
    <property type="project" value="UniProtKB-KW"/>
</dbReference>
<dbReference type="InterPro" id="IPR002336">
    <property type="entry name" value="Erythrocruorin"/>
</dbReference>
<keyword evidence="11" id="KW-1185">Reference proteome</keyword>
<feature type="domain" description="Globin" evidence="8">
    <location>
        <begin position="17"/>
        <end position="162"/>
    </location>
</feature>
<reference evidence="10" key="2">
    <citation type="submission" date="2021-03" db="EMBL/GenBank/DDBJ databases">
        <title>Chromosome level genome of the anhydrobiotic midge Polypedilum vanderplanki.</title>
        <authorList>
            <person name="Yoshida Y."/>
            <person name="Kikawada T."/>
            <person name="Gusev O."/>
        </authorList>
    </citation>
    <scope>NUCLEOTIDE SEQUENCE</scope>
    <source>
        <strain evidence="10">NIAS01</strain>
        <tissue evidence="10">Whole body or cell culture</tissue>
    </source>
</reference>
<name>S6B7W8_POLVA</name>
<evidence type="ECO:0000256" key="7">
    <source>
        <dbReference type="SAM" id="SignalP"/>
    </source>
</evidence>
<dbReference type="Gene3D" id="1.10.490.10">
    <property type="entry name" value="Globins"/>
    <property type="match status" value="1"/>
</dbReference>
<reference evidence="9" key="1">
    <citation type="submission" date="2013-07" db="EMBL/GenBank/DDBJ databases">
        <title>Functional and evolutionary insights for the origin and mechanisms of complete desiccation tolerance from genome of the sleeping chironomid Polypedilum vanderplanki.</title>
        <authorList>
            <person name="Gusev O."/>
            <person name="Suetsugu Y."/>
            <person name="Cornette R."/>
            <person name="Kawashima T."/>
            <person name="Logacheva M."/>
            <person name="Kondrashev A."/>
            <person name="Penin A."/>
            <person name="Hatanaka R."/>
            <person name="Kikuta S."/>
            <person name="Shimura S."/>
            <person name="Katayose Y."/>
            <person name="Matsumoto T."/>
            <person name="Shagimardanova E."/>
            <person name="Alexeev D."/>
            <person name="Govorun V."/>
            <person name="Wisecaver J."/>
            <person name="Mikheyev A."/>
            <person name="Koyanagi R."/>
            <person name="Nishiyama T."/>
            <person name="Shigenobu S."/>
            <person name="Shibata T.F."/>
            <person name="Hasebe M."/>
            <person name="Okuda T."/>
            <person name="Satoh N."/>
            <person name="Kikawada T."/>
        </authorList>
    </citation>
    <scope>NUCLEOTIDE SEQUENCE</scope>
</reference>
<dbReference type="PANTHER" id="PTHR47217:SF1">
    <property type="entry name" value="GLOBIN-LIKE PROTEIN"/>
    <property type="match status" value="1"/>
</dbReference>
<dbReference type="GO" id="GO:0005833">
    <property type="term" value="C:hemoglobin complex"/>
    <property type="evidence" value="ECO:0007669"/>
    <property type="project" value="InterPro"/>
</dbReference>
<dbReference type="PROSITE" id="PS01033">
    <property type="entry name" value="GLOBIN"/>
    <property type="match status" value="1"/>
</dbReference>
<proteinExistence type="evidence at transcript level"/>
<dbReference type="InterPro" id="IPR009050">
    <property type="entry name" value="Globin-like_sf"/>
</dbReference>
<accession>S6B7W8</accession>
<keyword evidence="7" id="KW-0732">Signal</keyword>
<dbReference type="SUPFAM" id="SSF46458">
    <property type="entry name" value="Globin-like"/>
    <property type="match status" value="1"/>
</dbReference>
<dbReference type="GO" id="GO:0019825">
    <property type="term" value="F:oxygen binding"/>
    <property type="evidence" value="ECO:0007669"/>
    <property type="project" value="InterPro"/>
</dbReference>
<dbReference type="PANTHER" id="PTHR47217">
    <property type="entry name" value="GLOBIN-LIKE PROTEIN"/>
    <property type="match status" value="1"/>
</dbReference>
<keyword evidence="1 6" id="KW-0813">Transport</keyword>
<dbReference type="AlphaFoldDB" id="S6B7W8"/>
<protein>
    <submittedName>
        <fullName evidence="9">Globin</fullName>
    </submittedName>
</protein>
<gene>
    <name evidence="9" type="primary">PVHb31</name>
    <name evidence="10" type="ORF">PVAND_006719</name>
</gene>
<feature type="signal peptide" evidence="7">
    <location>
        <begin position="1"/>
        <end position="16"/>
    </location>
</feature>
<evidence type="ECO:0000256" key="2">
    <source>
        <dbReference type="ARBA" id="ARBA00022617"/>
    </source>
</evidence>
<dbReference type="InterPro" id="IPR044399">
    <property type="entry name" value="Mb-like_M"/>
</dbReference>
<dbReference type="GO" id="GO:0020037">
    <property type="term" value="F:heme binding"/>
    <property type="evidence" value="ECO:0007669"/>
    <property type="project" value="InterPro"/>
</dbReference>
<evidence type="ECO:0000313" key="11">
    <source>
        <dbReference type="Proteomes" id="UP001107558"/>
    </source>
</evidence>
<dbReference type="EMBL" id="AB842141">
    <property type="protein sequence ID" value="BAN67598.1"/>
    <property type="molecule type" value="mRNA"/>
</dbReference>
<comment type="similarity">
    <text evidence="6">Belongs to the globin family.</text>
</comment>
<evidence type="ECO:0000313" key="9">
    <source>
        <dbReference type="EMBL" id="BAN67598.1"/>
    </source>
</evidence>
<dbReference type="InterPro" id="IPR000971">
    <property type="entry name" value="Globin"/>
</dbReference>
<feature type="chain" id="PRO_5040058545" evidence="7">
    <location>
        <begin position="17"/>
        <end position="167"/>
    </location>
</feature>
<evidence type="ECO:0000313" key="10">
    <source>
        <dbReference type="EMBL" id="KAG5676922.1"/>
    </source>
</evidence>
<dbReference type="EMBL" id="JADBJN010000002">
    <property type="protein sequence ID" value="KAG5676922.1"/>
    <property type="molecule type" value="Genomic_DNA"/>
</dbReference>
<evidence type="ECO:0000256" key="4">
    <source>
        <dbReference type="ARBA" id="ARBA00022723"/>
    </source>
</evidence>
<dbReference type="GO" id="GO:0005576">
    <property type="term" value="C:extracellular region"/>
    <property type="evidence" value="ECO:0007669"/>
    <property type="project" value="InterPro"/>
</dbReference>
<dbReference type="PRINTS" id="PR00611">
    <property type="entry name" value="ERYTHCRUORIN"/>
</dbReference>
<evidence type="ECO:0000259" key="8">
    <source>
        <dbReference type="PROSITE" id="PS01033"/>
    </source>
</evidence>
<keyword evidence="2 6" id="KW-0349">Heme</keyword>
<evidence type="ECO:0000256" key="6">
    <source>
        <dbReference type="RuleBase" id="RU000356"/>
    </source>
</evidence>
<keyword evidence="3 6" id="KW-0561">Oxygen transport</keyword>
<evidence type="ECO:0000256" key="1">
    <source>
        <dbReference type="ARBA" id="ARBA00022448"/>
    </source>
</evidence>
<dbReference type="CDD" id="cd01040">
    <property type="entry name" value="Mb-like"/>
    <property type="match status" value="1"/>
</dbReference>